<keyword evidence="4" id="KW-0949">S-adenosyl-L-methionine</keyword>
<keyword evidence="2" id="KW-0489">Methyltransferase</keyword>
<dbReference type="RefSeq" id="WP_188770576.1">
    <property type="nucleotide sequence ID" value="NZ_BMHK01000009.1"/>
</dbReference>
<dbReference type="InterPro" id="IPR003333">
    <property type="entry name" value="CMAS"/>
</dbReference>
<reference evidence="6" key="2">
    <citation type="submission" date="2020-09" db="EMBL/GenBank/DDBJ databases">
        <authorList>
            <person name="Sun Q."/>
            <person name="Zhou Y."/>
        </authorList>
    </citation>
    <scope>NUCLEOTIDE SEQUENCE</scope>
    <source>
        <strain evidence="6">CGMCC 1.15095</strain>
    </source>
</reference>
<comment type="similarity">
    <text evidence="1">Belongs to the CFA/CMAS family.</text>
</comment>
<protein>
    <submittedName>
        <fullName evidence="6">Cyclopropane-fatty-acyl-phospholipid synthase</fullName>
    </submittedName>
</protein>
<dbReference type="Pfam" id="PF02353">
    <property type="entry name" value="CMAS"/>
    <property type="match status" value="1"/>
</dbReference>
<evidence type="ECO:0000256" key="1">
    <source>
        <dbReference type="ARBA" id="ARBA00010815"/>
    </source>
</evidence>
<keyword evidence="5" id="KW-0443">Lipid metabolism</keyword>
<dbReference type="PANTHER" id="PTHR43667">
    <property type="entry name" value="CYCLOPROPANE-FATTY-ACYL-PHOSPHOLIPID SYNTHASE"/>
    <property type="match status" value="1"/>
</dbReference>
<accession>A0A916TT57</accession>
<dbReference type="InterPro" id="IPR050723">
    <property type="entry name" value="CFA/CMAS"/>
</dbReference>
<evidence type="ECO:0000256" key="3">
    <source>
        <dbReference type="ARBA" id="ARBA00022679"/>
    </source>
</evidence>
<dbReference type="EMBL" id="BMHK01000009">
    <property type="protein sequence ID" value="GGB99678.1"/>
    <property type="molecule type" value="Genomic_DNA"/>
</dbReference>
<dbReference type="AlphaFoldDB" id="A0A916TT57"/>
<name>A0A916TT57_9SPHN</name>
<gene>
    <name evidence="6" type="ORF">GCM10011494_17690</name>
</gene>
<evidence type="ECO:0000256" key="5">
    <source>
        <dbReference type="ARBA" id="ARBA00023098"/>
    </source>
</evidence>
<dbReference type="GO" id="GO:0008168">
    <property type="term" value="F:methyltransferase activity"/>
    <property type="evidence" value="ECO:0007669"/>
    <property type="project" value="UniProtKB-KW"/>
</dbReference>
<dbReference type="CDD" id="cd02440">
    <property type="entry name" value="AdoMet_MTases"/>
    <property type="match status" value="1"/>
</dbReference>
<evidence type="ECO:0000256" key="2">
    <source>
        <dbReference type="ARBA" id="ARBA00022603"/>
    </source>
</evidence>
<reference evidence="6" key="1">
    <citation type="journal article" date="2014" name="Int. J. Syst. Evol. Microbiol.">
        <title>Complete genome sequence of Corynebacterium casei LMG S-19264T (=DSM 44701T), isolated from a smear-ripened cheese.</title>
        <authorList>
            <consortium name="US DOE Joint Genome Institute (JGI-PGF)"/>
            <person name="Walter F."/>
            <person name="Albersmeier A."/>
            <person name="Kalinowski J."/>
            <person name="Ruckert C."/>
        </authorList>
    </citation>
    <scope>NUCLEOTIDE SEQUENCE</scope>
    <source>
        <strain evidence="6">CGMCC 1.15095</strain>
    </source>
</reference>
<dbReference type="PIRSF" id="PIRSF003085">
    <property type="entry name" value="CMAS"/>
    <property type="match status" value="1"/>
</dbReference>
<dbReference type="GO" id="GO:0008610">
    <property type="term" value="P:lipid biosynthetic process"/>
    <property type="evidence" value="ECO:0007669"/>
    <property type="project" value="InterPro"/>
</dbReference>
<dbReference type="SUPFAM" id="SSF53335">
    <property type="entry name" value="S-adenosyl-L-methionine-dependent methyltransferases"/>
    <property type="match status" value="1"/>
</dbReference>
<dbReference type="InterPro" id="IPR029063">
    <property type="entry name" value="SAM-dependent_MTases_sf"/>
</dbReference>
<sequence>MSKKLLERFLGRAVRKGVLEVHFADGNRRLFGTPMPGFPEVAVRFLSAAAQRKVVMDPRLGAAEAFMDGRLVIERGDIMQLVELLRANRPWDRGGRFGEGSRLARLAARAMTVIDGINRAARAKANIARHYDIGNDLYTLFLDGEHMQYSCAYWPGADKGEDMTLEEAQEAKLAHITSKLALAAGQRVLDIGCGWGGMAIYIARHFGSEVLGITLSEEQLALARQRAHAAGVSDRVRFELVDYRDLAARGEKFDRIVSVGMFEHVGQAQFNRFFRDCAAMLVDQGVMLLHTIGRMGGPGATDAFTRRYIFPGGYIPALSETLAASERSRLIAADVENLRLHYAMTLREWYKRCVAQKDEIISLYGVRFYRMWTFYLAGATAAFESGSMCNYQIQYIRSRRALPLTRGYMAQREAELLPGQSHPAIAK</sequence>
<evidence type="ECO:0000256" key="4">
    <source>
        <dbReference type="ARBA" id="ARBA00022691"/>
    </source>
</evidence>
<comment type="caution">
    <text evidence="6">The sequence shown here is derived from an EMBL/GenBank/DDBJ whole genome shotgun (WGS) entry which is preliminary data.</text>
</comment>
<keyword evidence="7" id="KW-1185">Reference proteome</keyword>
<dbReference type="GO" id="GO:0032259">
    <property type="term" value="P:methylation"/>
    <property type="evidence" value="ECO:0007669"/>
    <property type="project" value="UniProtKB-KW"/>
</dbReference>
<proteinExistence type="inferred from homology"/>
<keyword evidence="3" id="KW-0808">Transferase</keyword>
<dbReference type="Gene3D" id="3.40.50.150">
    <property type="entry name" value="Vaccinia Virus protein VP39"/>
    <property type="match status" value="1"/>
</dbReference>
<evidence type="ECO:0000313" key="6">
    <source>
        <dbReference type="EMBL" id="GGB99678.1"/>
    </source>
</evidence>
<organism evidence="6 7">
    <name type="scientific">Novosphingobium endophyticum</name>
    <dbReference type="NCBI Taxonomy" id="1955250"/>
    <lineage>
        <taxon>Bacteria</taxon>
        <taxon>Pseudomonadati</taxon>
        <taxon>Pseudomonadota</taxon>
        <taxon>Alphaproteobacteria</taxon>
        <taxon>Sphingomonadales</taxon>
        <taxon>Sphingomonadaceae</taxon>
        <taxon>Novosphingobium</taxon>
    </lineage>
</organism>
<dbReference type="Proteomes" id="UP000608154">
    <property type="component" value="Unassembled WGS sequence"/>
</dbReference>
<dbReference type="PANTHER" id="PTHR43667:SF1">
    <property type="entry name" value="CYCLOPROPANE-FATTY-ACYL-PHOSPHOLIPID SYNTHASE"/>
    <property type="match status" value="1"/>
</dbReference>
<evidence type="ECO:0000313" key="7">
    <source>
        <dbReference type="Proteomes" id="UP000608154"/>
    </source>
</evidence>